<proteinExistence type="predicted"/>
<evidence type="ECO:0000313" key="2">
    <source>
        <dbReference type="Proteomes" id="UP000239757"/>
    </source>
</evidence>
<dbReference type="AlphaFoldDB" id="A0A2P5VPS9"/>
<gene>
    <name evidence="1" type="ORF">GOBAR_AA39870</name>
</gene>
<sequence>MYRCTVFFHSGFLFCATGRGILSAHPHVSSARFVTDIAIGTRGIRLVAAMILSEPSYSKGPGAADSDRAFSTEAAEVSLVVQWRYKTSHIPSARATTSHYVAIVGENEVPLHTLYTFFSYSLLWRAIELKTPLRVKAYEVASYTARLTASGKDGCQGGGSNNWGFESWCQFDTVLADKSEHIV</sequence>
<protein>
    <submittedName>
        <fullName evidence="1">Uncharacterized protein</fullName>
    </submittedName>
</protein>
<dbReference type="Proteomes" id="UP000239757">
    <property type="component" value="Unassembled WGS sequence"/>
</dbReference>
<evidence type="ECO:0000313" key="1">
    <source>
        <dbReference type="EMBL" id="PPR80846.1"/>
    </source>
</evidence>
<organism evidence="1 2">
    <name type="scientific">Gossypium barbadense</name>
    <name type="common">Sea Island cotton</name>
    <name type="synonym">Hibiscus barbadensis</name>
    <dbReference type="NCBI Taxonomy" id="3634"/>
    <lineage>
        <taxon>Eukaryota</taxon>
        <taxon>Viridiplantae</taxon>
        <taxon>Streptophyta</taxon>
        <taxon>Embryophyta</taxon>
        <taxon>Tracheophyta</taxon>
        <taxon>Spermatophyta</taxon>
        <taxon>Magnoliopsida</taxon>
        <taxon>eudicotyledons</taxon>
        <taxon>Gunneridae</taxon>
        <taxon>Pentapetalae</taxon>
        <taxon>rosids</taxon>
        <taxon>malvids</taxon>
        <taxon>Malvales</taxon>
        <taxon>Malvaceae</taxon>
        <taxon>Malvoideae</taxon>
        <taxon>Gossypium</taxon>
    </lineage>
</organism>
<dbReference type="EMBL" id="KZ671630">
    <property type="protein sequence ID" value="PPR80846.1"/>
    <property type="molecule type" value="Genomic_DNA"/>
</dbReference>
<accession>A0A2P5VPS9</accession>
<reference evidence="1 2" key="1">
    <citation type="submission" date="2015-01" db="EMBL/GenBank/DDBJ databases">
        <title>Genome of allotetraploid Gossypium barbadense reveals genomic plasticity and fiber elongation in cotton evolution.</title>
        <authorList>
            <person name="Chen X."/>
            <person name="Liu X."/>
            <person name="Zhao B."/>
            <person name="Zheng H."/>
            <person name="Hu Y."/>
            <person name="Lu G."/>
            <person name="Yang C."/>
            <person name="Chen J."/>
            <person name="Shan C."/>
            <person name="Zhang L."/>
            <person name="Zhou Y."/>
            <person name="Wang L."/>
            <person name="Guo W."/>
            <person name="Bai Y."/>
            <person name="Ruan J."/>
            <person name="Shangguan X."/>
            <person name="Mao Y."/>
            <person name="Jiang J."/>
            <person name="Zhu Y."/>
            <person name="Lei J."/>
            <person name="Kang H."/>
            <person name="Chen S."/>
            <person name="He X."/>
            <person name="Wang R."/>
            <person name="Wang Y."/>
            <person name="Chen J."/>
            <person name="Wang L."/>
            <person name="Yu S."/>
            <person name="Wang B."/>
            <person name="Wei J."/>
            <person name="Song S."/>
            <person name="Lu X."/>
            <person name="Gao Z."/>
            <person name="Gu W."/>
            <person name="Deng X."/>
            <person name="Ma D."/>
            <person name="Wang S."/>
            <person name="Liang W."/>
            <person name="Fang L."/>
            <person name="Cai C."/>
            <person name="Zhu X."/>
            <person name="Zhou B."/>
            <person name="Zhang Y."/>
            <person name="Chen Z."/>
            <person name="Xu S."/>
            <person name="Zhu R."/>
            <person name="Wang S."/>
            <person name="Zhang T."/>
            <person name="Zhao G."/>
        </authorList>
    </citation>
    <scope>NUCLEOTIDE SEQUENCE [LARGE SCALE GENOMIC DNA]</scope>
    <source>
        <strain evidence="2">cv. Xinhai21</strain>
        <tissue evidence="1">Leaf</tissue>
    </source>
</reference>
<name>A0A2P5VPS9_GOSBA</name>